<evidence type="ECO:0000256" key="2">
    <source>
        <dbReference type="SAM" id="Phobius"/>
    </source>
</evidence>
<comment type="caution">
    <text evidence="3">The sequence shown here is derived from an EMBL/GenBank/DDBJ whole genome shotgun (WGS) entry which is preliminary data.</text>
</comment>
<keyword evidence="2" id="KW-1133">Transmembrane helix</keyword>
<feature type="transmembrane region" description="Helical" evidence="2">
    <location>
        <begin position="54"/>
        <end position="74"/>
    </location>
</feature>
<evidence type="ECO:0000256" key="1">
    <source>
        <dbReference type="SAM" id="MobiDB-lite"/>
    </source>
</evidence>
<keyword evidence="2" id="KW-0472">Membrane</keyword>
<protein>
    <recommendedName>
        <fullName evidence="5">Secreted protein</fullName>
    </recommendedName>
</protein>
<proteinExistence type="predicted"/>
<organism evidence="3 4">
    <name type="scientific">Nonomuraea indica</name>
    <dbReference type="NCBI Taxonomy" id="1581193"/>
    <lineage>
        <taxon>Bacteria</taxon>
        <taxon>Bacillati</taxon>
        <taxon>Actinomycetota</taxon>
        <taxon>Actinomycetes</taxon>
        <taxon>Streptosporangiales</taxon>
        <taxon>Streptosporangiaceae</taxon>
        <taxon>Nonomuraea</taxon>
    </lineage>
</organism>
<evidence type="ECO:0000313" key="3">
    <source>
        <dbReference type="EMBL" id="MFI7443820.1"/>
    </source>
</evidence>
<accession>A0ABW8AAL1</accession>
<feature type="transmembrane region" description="Helical" evidence="2">
    <location>
        <begin position="457"/>
        <end position="478"/>
    </location>
</feature>
<dbReference type="EMBL" id="JBITMB010000007">
    <property type="protein sequence ID" value="MFI7443820.1"/>
    <property type="molecule type" value="Genomic_DNA"/>
</dbReference>
<feature type="region of interest" description="Disordered" evidence="1">
    <location>
        <begin position="1"/>
        <end position="22"/>
    </location>
</feature>
<name>A0ABW8AAL1_9ACTN</name>
<feature type="transmembrane region" description="Helical" evidence="2">
    <location>
        <begin position="238"/>
        <end position="261"/>
    </location>
</feature>
<reference evidence="3 4" key="1">
    <citation type="submission" date="2024-10" db="EMBL/GenBank/DDBJ databases">
        <title>The Natural Products Discovery Center: Release of the First 8490 Sequenced Strains for Exploring Actinobacteria Biosynthetic Diversity.</title>
        <authorList>
            <person name="Kalkreuter E."/>
            <person name="Kautsar S.A."/>
            <person name="Yang D."/>
            <person name="Bader C.D."/>
            <person name="Teijaro C.N."/>
            <person name="Fluegel L."/>
            <person name="Davis C.M."/>
            <person name="Simpson J.R."/>
            <person name="Lauterbach L."/>
            <person name="Steele A.D."/>
            <person name="Gui C."/>
            <person name="Meng S."/>
            <person name="Li G."/>
            <person name="Viehrig K."/>
            <person name="Ye F."/>
            <person name="Su P."/>
            <person name="Kiefer A.F."/>
            <person name="Nichols A."/>
            <person name="Cepeda A.J."/>
            <person name="Yan W."/>
            <person name="Fan B."/>
            <person name="Jiang Y."/>
            <person name="Adhikari A."/>
            <person name="Zheng C.-J."/>
            <person name="Schuster L."/>
            <person name="Cowan T.M."/>
            <person name="Smanski M.J."/>
            <person name="Chevrette M.G."/>
            <person name="De Carvalho L.P.S."/>
            <person name="Shen B."/>
        </authorList>
    </citation>
    <scope>NUCLEOTIDE SEQUENCE [LARGE SCALE GENOMIC DNA]</scope>
    <source>
        <strain evidence="3 4">NPDC049503</strain>
    </source>
</reference>
<keyword evidence="2" id="KW-0812">Transmembrane</keyword>
<gene>
    <name evidence="3" type="ORF">ACIBP5_27940</name>
</gene>
<evidence type="ECO:0008006" key="5">
    <source>
        <dbReference type="Google" id="ProtNLM"/>
    </source>
</evidence>
<sequence length="485" mass="51205">MTGQLTAQAPGQVPGQAAVPASHPLTPAQLADARLAPSPARPSRSGRSGVPGRVLALTGATVTALALLFAALAVGAGSAGDGLRVIGRDAGPQVVATAGLYFGLSDMDAQVADALLMGEEYAERRRAAVARYEQRRSEANAALLKAFELSGDDRAERRTIQSVLDGLGRYEQLAGQALLLDARSGHAAGPPPAEVVGLYRQATDLMRRVLLPQAYNLTLESGTIVRATHDDNSATVPLLRAAVIVTGLAALACLALLQLYLARRFRRLVAPALLAAAAVTVAAVVGGAGALGRAQADLHTGKREGFDPVLTVARARAISNSMQGDQSRYLLDKERADTYEHTFLDKSQTVFYLPAGNLGGYHAKVAEGATDFLGLMGVQVAGADGQRVVAAYRTFQEADTTFRALVRDGRHREAVAARLGPVREAFDAYDRTLLALSQRHQAAFERAIGSGERGLDILWRLLPFAIGGLGLLVAAGVWPRLKEYR</sequence>
<feature type="compositionally biased region" description="Low complexity" evidence="1">
    <location>
        <begin position="7"/>
        <end position="21"/>
    </location>
</feature>
<evidence type="ECO:0000313" key="4">
    <source>
        <dbReference type="Proteomes" id="UP001612928"/>
    </source>
</evidence>
<feature type="transmembrane region" description="Helical" evidence="2">
    <location>
        <begin position="268"/>
        <end position="291"/>
    </location>
</feature>
<dbReference type="RefSeq" id="WP_397023988.1">
    <property type="nucleotide sequence ID" value="NZ_JBITMB010000007.1"/>
</dbReference>
<dbReference type="Proteomes" id="UP001612928">
    <property type="component" value="Unassembled WGS sequence"/>
</dbReference>
<keyword evidence="4" id="KW-1185">Reference proteome</keyword>